<evidence type="ECO:0000313" key="4">
    <source>
        <dbReference type="Proteomes" id="UP001501337"/>
    </source>
</evidence>
<dbReference type="Gene3D" id="3.90.550.10">
    <property type="entry name" value="Spore Coat Polysaccharide Biosynthesis Protein SpsA, Chain A"/>
    <property type="match status" value="1"/>
</dbReference>
<keyword evidence="4" id="KW-1185">Reference proteome</keyword>
<evidence type="ECO:0000259" key="2">
    <source>
        <dbReference type="Pfam" id="PF12804"/>
    </source>
</evidence>
<keyword evidence="3" id="KW-0808">Transferase</keyword>
<dbReference type="Pfam" id="PF12804">
    <property type="entry name" value="NTP_transf_3"/>
    <property type="match status" value="1"/>
</dbReference>
<keyword evidence="1" id="KW-0460">Magnesium</keyword>
<gene>
    <name evidence="3" type="ORF">GCM10022278_09110</name>
</gene>
<evidence type="ECO:0000313" key="3">
    <source>
        <dbReference type="EMBL" id="GAA3952247.1"/>
    </source>
</evidence>
<dbReference type="InterPro" id="IPR025877">
    <property type="entry name" value="MobA-like_NTP_Trfase"/>
</dbReference>
<proteinExistence type="predicted"/>
<evidence type="ECO:0000256" key="1">
    <source>
        <dbReference type="ARBA" id="ARBA00022842"/>
    </source>
</evidence>
<organism evidence="3 4">
    <name type="scientific">Allohahella marinimesophila</name>
    <dbReference type="NCBI Taxonomy" id="1054972"/>
    <lineage>
        <taxon>Bacteria</taxon>
        <taxon>Pseudomonadati</taxon>
        <taxon>Pseudomonadota</taxon>
        <taxon>Gammaproteobacteria</taxon>
        <taxon>Oceanospirillales</taxon>
        <taxon>Hahellaceae</taxon>
        <taxon>Allohahella</taxon>
    </lineage>
</organism>
<dbReference type="PANTHER" id="PTHR43777">
    <property type="entry name" value="MOLYBDENUM COFACTOR CYTIDYLYLTRANSFERASE"/>
    <property type="match status" value="1"/>
</dbReference>
<dbReference type="GO" id="GO:0016740">
    <property type="term" value="F:transferase activity"/>
    <property type="evidence" value="ECO:0007669"/>
    <property type="project" value="UniProtKB-KW"/>
</dbReference>
<dbReference type="CDD" id="cd04182">
    <property type="entry name" value="GT_2_like_f"/>
    <property type="match status" value="1"/>
</dbReference>
<sequence length="208" mass="22039">MAWLMLAAGSARRFGAAKLLAPLAFRDTSEEGAKEITLIEVAIASLKGTPWPIFVAVREDDDALRALLAEQNVQVLPVSTRGMGDTIAAGLRALLTVSQGCPEAVGIALADMPLLTPCLHRELILHADGDGIVRPVHTPSGRVGHPVIFGRRYFAQLERCSGDSGAQSIVASVATSIHLVPTISEGCLVDIDTPTDLQRAQQLFTVPT</sequence>
<dbReference type="InterPro" id="IPR029044">
    <property type="entry name" value="Nucleotide-diphossugar_trans"/>
</dbReference>
<dbReference type="EMBL" id="BAABBO010000001">
    <property type="protein sequence ID" value="GAA3952247.1"/>
    <property type="molecule type" value="Genomic_DNA"/>
</dbReference>
<dbReference type="SUPFAM" id="SSF53448">
    <property type="entry name" value="Nucleotide-diphospho-sugar transferases"/>
    <property type="match status" value="1"/>
</dbReference>
<feature type="domain" description="MobA-like NTP transferase" evidence="2">
    <location>
        <begin position="4"/>
        <end position="172"/>
    </location>
</feature>
<comment type="caution">
    <text evidence="3">The sequence shown here is derived from an EMBL/GenBank/DDBJ whole genome shotgun (WGS) entry which is preliminary data.</text>
</comment>
<accession>A0ABP7NQS4</accession>
<dbReference type="PANTHER" id="PTHR43777:SF1">
    <property type="entry name" value="MOLYBDENUM COFACTOR CYTIDYLYLTRANSFERASE"/>
    <property type="match status" value="1"/>
</dbReference>
<name>A0ABP7NQS4_9GAMM</name>
<protein>
    <submittedName>
        <fullName evidence="3">NTP transferase domain-containing protein</fullName>
    </submittedName>
</protein>
<reference evidence="4" key="1">
    <citation type="journal article" date="2019" name="Int. J. Syst. Evol. Microbiol.">
        <title>The Global Catalogue of Microorganisms (GCM) 10K type strain sequencing project: providing services to taxonomists for standard genome sequencing and annotation.</title>
        <authorList>
            <consortium name="The Broad Institute Genomics Platform"/>
            <consortium name="The Broad Institute Genome Sequencing Center for Infectious Disease"/>
            <person name="Wu L."/>
            <person name="Ma J."/>
        </authorList>
    </citation>
    <scope>NUCLEOTIDE SEQUENCE [LARGE SCALE GENOMIC DNA]</scope>
    <source>
        <strain evidence="4">JCM 17555</strain>
    </source>
</reference>
<dbReference type="Proteomes" id="UP001501337">
    <property type="component" value="Unassembled WGS sequence"/>
</dbReference>